<organism evidence="2 3">
    <name type="scientific">Sphaeroforma arctica JP610</name>
    <dbReference type="NCBI Taxonomy" id="667725"/>
    <lineage>
        <taxon>Eukaryota</taxon>
        <taxon>Ichthyosporea</taxon>
        <taxon>Ichthyophonida</taxon>
        <taxon>Sphaeroforma</taxon>
    </lineage>
</organism>
<reference evidence="2 3" key="1">
    <citation type="submission" date="2011-02" db="EMBL/GenBank/DDBJ databases">
        <title>The Genome Sequence of Sphaeroforma arctica JP610.</title>
        <authorList>
            <consortium name="The Broad Institute Genome Sequencing Platform"/>
            <person name="Russ C."/>
            <person name="Cuomo C."/>
            <person name="Young S.K."/>
            <person name="Zeng Q."/>
            <person name="Gargeya S."/>
            <person name="Alvarado L."/>
            <person name="Berlin A."/>
            <person name="Chapman S.B."/>
            <person name="Chen Z."/>
            <person name="Freedman E."/>
            <person name="Gellesch M."/>
            <person name="Goldberg J."/>
            <person name="Griggs A."/>
            <person name="Gujja S."/>
            <person name="Heilman E."/>
            <person name="Heiman D."/>
            <person name="Howarth C."/>
            <person name="Mehta T."/>
            <person name="Neiman D."/>
            <person name="Pearson M."/>
            <person name="Roberts A."/>
            <person name="Saif S."/>
            <person name="Shea T."/>
            <person name="Shenoy N."/>
            <person name="Sisk P."/>
            <person name="Stolte C."/>
            <person name="Sykes S."/>
            <person name="White J."/>
            <person name="Yandava C."/>
            <person name="Burger G."/>
            <person name="Gray M.W."/>
            <person name="Holland P.W.H."/>
            <person name="King N."/>
            <person name="Lang F.B.F."/>
            <person name="Roger A.J."/>
            <person name="Ruiz-Trillo I."/>
            <person name="Haas B."/>
            <person name="Nusbaum C."/>
            <person name="Birren B."/>
        </authorList>
    </citation>
    <scope>NUCLEOTIDE SEQUENCE [LARGE SCALE GENOMIC DNA]</scope>
    <source>
        <strain evidence="2 3">JP610</strain>
    </source>
</reference>
<dbReference type="GeneID" id="25918284"/>
<dbReference type="RefSeq" id="XP_014143606.1">
    <property type="nucleotide sequence ID" value="XM_014288131.1"/>
</dbReference>
<evidence type="ECO:0000313" key="2">
    <source>
        <dbReference type="EMBL" id="KNC69704.1"/>
    </source>
</evidence>
<evidence type="ECO:0000256" key="1">
    <source>
        <dbReference type="SAM" id="MobiDB-lite"/>
    </source>
</evidence>
<sequence length="82" mass="8469">APTAIVDTDTADTGAVKRPKISGPGKDDEKSVEASSDVIPMEDVISGGNDVLTMVEKPSEPVVVGTGSADTVGFRDYCFLVI</sequence>
<feature type="non-terminal residue" evidence="2">
    <location>
        <position position="1"/>
    </location>
</feature>
<proteinExistence type="predicted"/>
<keyword evidence="3" id="KW-1185">Reference proteome</keyword>
<protein>
    <submittedName>
        <fullName evidence="2">Uncharacterized protein</fullName>
    </submittedName>
</protein>
<evidence type="ECO:0000313" key="3">
    <source>
        <dbReference type="Proteomes" id="UP000054560"/>
    </source>
</evidence>
<dbReference type="Proteomes" id="UP000054560">
    <property type="component" value="Unassembled WGS sequence"/>
</dbReference>
<dbReference type="EMBL" id="KQ253665">
    <property type="protein sequence ID" value="KNC69704.1"/>
    <property type="molecule type" value="Genomic_DNA"/>
</dbReference>
<feature type="region of interest" description="Disordered" evidence="1">
    <location>
        <begin position="1"/>
        <end position="36"/>
    </location>
</feature>
<dbReference type="AlphaFoldDB" id="A0A0L0EZ87"/>
<name>A0A0L0EZ87_9EUKA</name>
<accession>A0A0L0EZ87</accession>
<gene>
    <name evidence="2" type="ORF">SARC_17780</name>
</gene>